<keyword evidence="2" id="KW-1185">Reference proteome</keyword>
<dbReference type="Proteomes" id="UP001596091">
    <property type="component" value="Unassembled WGS sequence"/>
</dbReference>
<reference evidence="2" key="1">
    <citation type="journal article" date="2019" name="Int. J. Syst. Evol. Microbiol.">
        <title>The Global Catalogue of Microorganisms (GCM) 10K type strain sequencing project: providing services to taxonomists for standard genome sequencing and annotation.</title>
        <authorList>
            <consortium name="The Broad Institute Genomics Platform"/>
            <consortium name="The Broad Institute Genome Sequencing Center for Infectious Disease"/>
            <person name="Wu L."/>
            <person name="Ma J."/>
        </authorList>
    </citation>
    <scope>NUCLEOTIDE SEQUENCE [LARGE SCALE GENOMIC DNA]</scope>
    <source>
        <strain evidence="2">JCM 4087</strain>
    </source>
</reference>
<sequence length="105" mass="11865">MKNTRVFDVDSKGRYTLKFSQVEKRVADCLLAWVVKGVSFRKLTPAEAVRARNEAARLREPLPFAELPGLLYRPAAGREAGTRLQRTRAVEANRFAQPEYAEQSA</sequence>
<organism evidence="1 2">
    <name type="scientific">Acidicapsa dinghuensis</name>
    <dbReference type="NCBI Taxonomy" id="2218256"/>
    <lineage>
        <taxon>Bacteria</taxon>
        <taxon>Pseudomonadati</taxon>
        <taxon>Acidobacteriota</taxon>
        <taxon>Terriglobia</taxon>
        <taxon>Terriglobales</taxon>
        <taxon>Acidobacteriaceae</taxon>
        <taxon>Acidicapsa</taxon>
    </lineage>
</organism>
<name>A0ABW1EA08_9BACT</name>
<gene>
    <name evidence="1" type="ORF">ACFPT7_02085</name>
</gene>
<evidence type="ECO:0000313" key="1">
    <source>
        <dbReference type="EMBL" id="MFC5861075.1"/>
    </source>
</evidence>
<evidence type="ECO:0000313" key="2">
    <source>
        <dbReference type="Proteomes" id="UP001596091"/>
    </source>
</evidence>
<comment type="caution">
    <text evidence="1">The sequence shown here is derived from an EMBL/GenBank/DDBJ whole genome shotgun (WGS) entry which is preliminary data.</text>
</comment>
<proteinExistence type="predicted"/>
<accession>A0ABW1EA08</accession>
<dbReference type="EMBL" id="JBHSPH010000001">
    <property type="protein sequence ID" value="MFC5861075.1"/>
    <property type="molecule type" value="Genomic_DNA"/>
</dbReference>
<dbReference type="RefSeq" id="WP_263334495.1">
    <property type="nucleotide sequence ID" value="NZ_JAGSYH010000002.1"/>
</dbReference>
<protein>
    <submittedName>
        <fullName evidence="1">Uncharacterized protein</fullName>
    </submittedName>
</protein>